<dbReference type="EMBL" id="BPLR01018255">
    <property type="protein sequence ID" value="GIY98087.1"/>
    <property type="molecule type" value="Genomic_DNA"/>
</dbReference>
<accession>A0AAV4XTN2</accession>
<evidence type="ECO:0000313" key="1">
    <source>
        <dbReference type="EMBL" id="GIY98087.1"/>
    </source>
</evidence>
<dbReference type="Proteomes" id="UP001054945">
    <property type="component" value="Unassembled WGS sequence"/>
</dbReference>
<evidence type="ECO:0000313" key="2">
    <source>
        <dbReference type="Proteomes" id="UP001054945"/>
    </source>
</evidence>
<dbReference type="AlphaFoldDB" id="A0AAV4XTN2"/>
<sequence length="80" mass="9458">MKDEVPFIRKSRKGKNSYLVAALFTLRLRLSFPINNHIVDSLGGTWLTINHTSKYHRSRLLSPGSFPNLTRIKRRFYFMF</sequence>
<name>A0AAV4XTN2_CAEEX</name>
<proteinExistence type="predicted"/>
<keyword evidence="2" id="KW-1185">Reference proteome</keyword>
<protein>
    <submittedName>
        <fullName evidence="1">Uncharacterized protein</fullName>
    </submittedName>
</protein>
<reference evidence="1 2" key="1">
    <citation type="submission" date="2021-06" db="EMBL/GenBank/DDBJ databases">
        <title>Caerostris extrusa draft genome.</title>
        <authorList>
            <person name="Kono N."/>
            <person name="Arakawa K."/>
        </authorList>
    </citation>
    <scope>NUCLEOTIDE SEQUENCE [LARGE SCALE GENOMIC DNA]</scope>
</reference>
<gene>
    <name evidence="1" type="ORF">CEXT_436701</name>
</gene>
<organism evidence="1 2">
    <name type="scientific">Caerostris extrusa</name>
    <name type="common">Bark spider</name>
    <name type="synonym">Caerostris bankana</name>
    <dbReference type="NCBI Taxonomy" id="172846"/>
    <lineage>
        <taxon>Eukaryota</taxon>
        <taxon>Metazoa</taxon>
        <taxon>Ecdysozoa</taxon>
        <taxon>Arthropoda</taxon>
        <taxon>Chelicerata</taxon>
        <taxon>Arachnida</taxon>
        <taxon>Araneae</taxon>
        <taxon>Araneomorphae</taxon>
        <taxon>Entelegynae</taxon>
        <taxon>Araneoidea</taxon>
        <taxon>Araneidae</taxon>
        <taxon>Caerostris</taxon>
    </lineage>
</organism>
<comment type="caution">
    <text evidence="1">The sequence shown here is derived from an EMBL/GenBank/DDBJ whole genome shotgun (WGS) entry which is preliminary data.</text>
</comment>